<name>A0AAU9UVM7_EUPED</name>
<dbReference type="PANTHER" id="PTHR46068">
    <property type="entry name" value="PROTEIN CBG27172"/>
    <property type="match status" value="1"/>
</dbReference>
<dbReference type="AlphaFoldDB" id="A0AAU9UVM7"/>
<gene>
    <name evidence="1" type="ORF">EEDITHA_LOCUS17997</name>
</gene>
<dbReference type="Proteomes" id="UP001153954">
    <property type="component" value="Unassembled WGS sequence"/>
</dbReference>
<sequence>MYLQLPHSITSFNLPQTITIILNIRTIKAVNAVKARIRRNPTRKQKIISRVMKIPARTLSRIIKQDRKLGAYCRYTGHALNQSLQLKRVDRSKRLLSRYASERHRNFQLPMKQFSRLKNTTYNKQNDKVYAHSSKEAAQVVGKVQRGHHPASVMVWWGVTKLHFCEKTSAKVYQDTVLDHFVFLLAIYFLKIYRGLSNRTLHLVTRHELPKPSLKPTFRTL</sequence>
<proteinExistence type="predicted"/>
<organism evidence="1 2">
    <name type="scientific">Euphydryas editha</name>
    <name type="common">Edith's checkerspot</name>
    <dbReference type="NCBI Taxonomy" id="104508"/>
    <lineage>
        <taxon>Eukaryota</taxon>
        <taxon>Metazoa</taxon>
        <taxon>Ecdysozoa</taxon>
        <taxon>Arthropoda</taxon>
        <taxon>Hexapoda</taxon>
        <taxon>Insecta</taxon>
        <taxon>Pterygota</taxon>
        <taxon>Neoptera</taxon>
        <taxon>Endopterygota</taxon>
        <taxon>Lepidoptera</taxon>
        <taxon>Glossata</taxon>
        <taxon>Ditrysia</taxon>
        <taxon>Papilionoidea</taxon>
        <taxon>Nymphalidae</taxon>
        <taxon>Nymphalinae</taxon>
        <taxon>Euphydryas</taxon>
    </lineage>
</organism>
<accession>A0AAU9UVM7</accession>
<reference evidence="1" key="1">
    <citation type="submission" date="2022-03" db="EMBL/GenBank/DDBJ databases">
        <authorList>
            <person name="Tunstrom K."/>
        </authorList>
    </citation>
    <scope>NUCLEOTIDE SEQUENCE</scope>
</reference>
<comment type="caution">
    <text evidence="1">The sequence shown here is derived from an EMBL/GenBank/DDBJ whole genome shotgun (WGS) entry which is preliminary data.</text>
</comment>
<keyword evidence="2" id="KW-1185">Reference proteome</keyword>
<dbReference type="PANTHER" id="PTHR46068:SF1">
    <property type="entry name" value="TRANSPOSASE IS30-LIKE HTH DOMAIN-CONTAINING PROTEIN"/>
    <property type="match status" value="1"/>
</dbReference>
<evidence type="ECO:0000313" key="1">
    <source>
        <dbReference type="EMBL" id="CAH2103495.1"/>
    </source>
</evidence>
<evidence type="ECO:0000313" key="2">
    <source>
        <dbReference type="Proteomes" id="UP001153954"/>
    </source>
</evidence>
<protein>
    <submittedName>
        <fullName evidence="1">Uncharacterized protein</fullName>
    </submittedName>
</protein>
<dbReference type="EMBL" id="CAKOGL010000026">
    <property type="protein sequence ID" value="CAH2103495.1"/>
    <property type="molecule type" value="Genomic_DNA"/>
</dbReference>